<evidence type="ECO:0000313" key="2">
    <source>
        <dbReference type="EMBL" id="ESK56733.1"/>
    </source>
</evidence>
<gene>
    <name evidence="2" type="ORF">F990_00805</name>
</gene>
<dbReference type="PATRIC" id="fig|1120928.5.peg.825"/>
<reference evidence="2 3" key="1">
    <citation type="submission" date="2013-10" db="EMBL/GenBank/DDBJ databases">
        <title>The Genome Sequence of Acinetobacter tjernbergiae CIP107465.</title>
        <authorList>
            <consortium name="The Broad Institute Genomics Platform"/>
            <consortium name="The Broad Institute Genome Sequencing Center for Infectious Disease"/>
            <person name="Cerqueira G."/>
            <person name="Feldgarden M."/>
            <person name="Courvalin P."/>
            <person name="Grillot-Courvalin C."/>
            <person name="Clermont D."/>
            <person name="Rocha E."/>
            <person name="Yoon E.-J."/>
            <person name="Nemec A."/>
            <person name="Young S.K."/>
            <person name="Zeng Q."/>
            <person name="Gargeya S."/>
            <person name="Fitzgerald M."/>
            <person name="Abouelleil A."/>
            <person name="Alvarado L."/>
            <person name="Berlin A.M."/>
            <person name="Chapman S.B."/>
            <person name="Gainer-Dewar J."/>
            <person name="Goldberg J."/>
            <person name="Gnerre S."/>
            <person name="Griggs A."/>
            <person name="Gujja S."/>
            <person name="Hansen M."/>
            <person name="Howarth C."/>
            <person name="Imamovic A."/>
            <person name="Ireland A."/>
            <person name="Larimer J."/>
            <person name="McCowan C."/>
            <person name="Murphy C."/>
            <person name="Pearson M."/>
            <person name="Poon T.W."/>
            <person name="Priest M."/>
            <person name="Roberts A."/>
            <person name="Saif S."/>
            <person name="Shea T."/>
            <person name="Sykes S."/>
            <person name="Wortman J."/>
            <person name="Nusbaum C."/>
            <person name="Birren B."/>
        </authorList>
    </citation>
    <scope>NUCLEOTIDE SEQUENCE [LARGE SCALE GENOMIC DNA]</scope>
    <source>
        <strain evidence="2 3">CIP 107465</strain>
    </source>
</reference>
<name>V2UPR7_9GAMM</name>
<dbReference type="OrthoDB" id="6713661at2"/>
<evidence type="ECO:0000256" key="1">
    <source>
        <dbReference type="SAM" id="Phobius"/>
    </source>
</evidence>
<dbReference type="STRING" id="202955.GCA_000759995_02827"/>
<keyword evidence="3" id="KW-1185">Reference proteome</keyword>
<dbReference type="AlphaFoldDB" id="V2UPR7"/>
<accession>V2UPR7</accession>
<organism evidence="2 3">
    <name type="scientific">Acinetobacter tjernbergiae DSM 14971 = CIP 107465</name>
    <dbReference type="NCBI Taxonomy" id="1120928"/>
    <lineage>
        <taxon>Bacteria</taxon>
        <taxon>Pseudomonadati</taxon>
        <taxon>Pseudomonadota</taxon>
        <taxon>Gammaproteobacteria</taxon>
        <taxon>Moraxellales</taxon>
        <taxon>Moraxellaceae</taxon>
        <taxon>Acinetobacter</taxon>
    </lineage>
</organism>
<sequence length="207" mass="24262">MQRMNKSFDFHTTLIIIYLALVAVSIALYALIQIFVDDKSTASNLLGWSATLFATIALLYTFNTWREQKGSEALSKLSENLYSDLIDLNKKINQLHRELSERFPVIAVNKETMQKFPIVNRELEEFGGKLNIIVTYKNDEILEQQLSFIKELIEMNQEVLSKWVADNDDLNKYNSDLNQQIVKFFEEFNAFKMRVDKVLMDYIFHKK</sequence>
<evidence type="ECO:0000313" key="3">
    <source>
        <dbReference type="Proteomes" id="UP000017404"/>
    </source>
</evidence>
<proteinExistence type="predicted"/>
<protein>
    <submittedName>
        <fullName evidence="2">Uncharacterized protein</fullName>
    </submittedName>
</protein>
<dbReference type="Proteomes" id="UP000017404">
    <property type="component" value="Unassembled WGS sequence"/>
</dbReference>
<dbReference type="RefSeq" id="WP_023274556.1">
    <property type="nucleotide sequence ID" value="NZ_AYEV01000006.1"/>
</dbReference>
<feature type="transmembrane region" description="Helical" evidence="1">
    <location>
        <begin position="42"/>
        <end position="62"/>
    </location>
</feature>
<keyword evidence="1" id="KW-1133">Transmembrane helix</keyword>
<keyword evidence="1" id="KW-0812">Transmembrane</keyword>
<feature type="transmembrane region" description="Helical" evidence="1">
    <location>
        <begin position="12"/>
        <end position="36"/>
    </location>
</feature>
<dbReference type="EMBL" id="AYEV01000006">
    <property type="protein sequence ID" value="ESK56733.1"/>
    <property type="molecule type" value="Genomic_DNA"/>
</dbReference>
<keyword evidence="1" id="KW-0472">Membrane</keyword>
<comment type="caution">
    <text evidence="2">The sequence shown here is derived from an EMBL/GenBank/DDBJ whole genome shotgun (WGS) entry which is preliminary data.</text>
</comment>